<feature type="compositionally biased region" description="Basic and acidic residues" evidence="1">
    <location>
        <begin position="10"/>
        <end position="20"/>
    </location>
</feature>
<comment type="caution">
    <text evidence="2">The sequence shown here is derived from an EMBL/GenBank/DDBJ whole genome shotgun (WGS) entry which is preliminary data.</text>
</comment>
<dbReference type="Proteomes" id="UP000480854">
    <property type="component" value="Unassembled WGS sequence"/>
</dbReference>
<evidence type="ECO:0000313" key="3">
    <source>
        <dbReference type="Proteomes" id="UP000480854"/>
    </source>
</evidence>
<evidence type="ECO:0000313" key="2">
    <source>
        <dbReference type="EMBL" id="KAA0678944.1"/>
    </source>
</evidence>
<gene>
    <name evidence="2" type="ORF">DS843_17660</name>
</gene>
<reference evidence="2 3" key="1">
    <citation type="submission" date="2018-07" db="EMBL/GenBank/DDBJ databases">
        <title>Genome sequence of Azospirillum sp. ATCC 49961.</title>
        <authorList>
            <person name="Sant'Anna F.H."/>
            <person name="Baldani J.I."/>
            <person name="Zilli J.E."/>
            <person name="Reis V.M."/>
            <person name="Hartmann A."/>
            <person name="Cruz L."/>
            <person name="de Souza E.M."/>
            <person name="de Oliveira Pedrosa F."/>
            <person name="Passaglia L.M.P."/>
        </authorList>
    </citation>
    <scope>NUCLEOTIDE SEQUENCE [LARGE SCALE GENOMIC DNA]</scope>
    <source>
        <strain evidence="2 3">ATCC 49961</strain>
    </source>
</reference>
<dbReference type="AlphaFoldDB" id="A0A9W7TV10"/>
<name>A0A9W7TV10_9PROT</name>
<proteinExistence type="predicted"/>
<keyword evidence="3" id="KW-1185">Reference proteome</keyword>
<feature type="region of interest" description="Disordered" evidence="1">
    <location>
        <begin position="1"/>
        <end position="20"/>
    </location>
</feature>
<evidence type="ECO:0000256" key="1">
    <source>
        <dbReference type="SAM" id="MobiDB-lite"/>
    </source>
</evidence>
<dbReference type="EMBL" id="QOKW01000014">
    <property type="protein sequence ID" value="KAA0678944.1"/>
    <property type="molecule type" value="Genomic_DNA"/>
</dbReference>
<feature type="region of interest" description="Disordered" evidence="1">
    <location>
        <begin position="40"/>
        <end position="65"/>
    </location>
</feature>
<organism evidence="2 3">
    <name type="scientific">Roseomonas genomospecies 6</name>
    <dbReference type="NCBI Taxonomy" id="214106"/>
    <lineage>
        <taxon>Bacteria</taxon>
        <taxon>Pseudomonadati</taxon>
        <taxon>Pseudomonadota</taxon>
        <taxon>Alphaproteobacteria</taxon>
        <taxon>Acetobacterales</taxon>
        <taxon>Roseomonadaceae</taxon>
        <taxon>Roseomonas</taxon>
    </lineage>
</organism>
<sequence>MSLRSIPLPPRERVPAQRAGEGRARIEVLIVGGTLTLPPLRGGSLPLPGRERGVLHHGKCSGARP</sequence>
<protein>
    <submittedName>
        <fullName evidence="2">Uncharacterized protein</fullName>
    </submittedName>
</protein>
<accession>A0A9W7TV10</accession>